<name>A0ABM1SIF3_LIMPO</name>
<gene>
    <name evidence="4" type="primary">LOC106460890</name>
</gene>
<accession>A0ABM1SIF3</accession>
<evidence type="ECO:0000256" key="2">
    <source>
        <dbReference type="SAM" id="MobiDB-lite"/>
    </source>
</evidence>
<organism evidence="3 4">
    <name type="scientific">Limulus polyphemus</name>
    <name type="common">Atlantic horseshoe crab</name>
    <dbReference type="NCBI Taxonomy" id="6850"/>
    <lineage>
        <taxon>Eukaryota</taxon>
        <taxon>Metazoa</taxon>
        <taxon>Ecdysozoa</taxon>
        <taxon>Arthropoda</taxon>
        <taxon>Chelicerata</taxon>
        <taxon>Merostomata</taxon>
        <taxon>Xiphosura</taxon>
        <taxon>Limulidae</taxon>
        <taxon>Limulus</taxon>
    </lineage>
</organism>
<feature type="compositionally biased region" description="Basic and acidic residues" evidence="2">
    <location>
        <begin position="1"/>
        <end position="32"/>
    </location>
</feature>
<reference evidence="4" key="1">
    <citation type="submission" date="2025-08" db="UniProtKB">
        <authorList>
            <consortium name="RefSeq"/>
        </authorList>
    </citation>
    <scope>IDENTIFICATION</scope>
    <source>
        <tissue evidence="4">Muscle</tissue>
    </source>
</reference>
<proteinExistence type="predicted"/>
<dbReference type="Proteomes" id="UP000694941">
    <property type="component" value="Unplaced"/>
</dbReference>
<evidence type="ECO:0000313" key="3">
    <source>
        <dbReference type="Proteomes" id="UP000694941"/>
    </source>
</evidence>
<feature type="region of interest" description="Disordered" evidence="2">
    <location>
        <begin position="1"/>
        <end position="119"/>
    </location>
</feature>
<sequence length="558" mass="59556">MEVDLKSSEISTEEKLSLSSDRPKNNFEDLEHLNSSIEDTEGYSAFNEENDINNADKKPEEEADKNLSKKISSEEIQVPTSEEIEIDKQKNDINLVGKEDDEDLEVPKENGEDSENSTNSKLVKPEIILTKSMLEQLVSEKILECLTEGSKSEIARLKQKCLSLEKSVERWKKRAQKLQKHMAEMLAERSKFAAMRKGKVATRSVGLYVRMPSGGIASPCDQIKQSGLIQSVSTKQVTTTSNKTSVSSTTGKTLLTTQNSVSNRGGKTDVGASTLPPVPIQLIANAASSQTTTGTTPRSVHMSANAPSIVKVIDLTREEEEISKSVVSGLKVSTTSTSSVVKPSVQSSSSIVHSLPSGGVVTMPVVHNTVPSLVQVIPSGAPLSPSFASSTGTAVRLTRPSSSVLPQALSQGTKVTYLVPAASTAISVPRPEAPPRLTSAVPFTSPSGVISNARQPLQTFLVRMASPQSGVVPGLLRPVTNSTMTLRTAVPSQNGSVQTMVVSSPTVSQKTVPETVSYVSSPGRTLSTVNPTFTSGTVVISCVSKVCVYLSQYPSNRI</sequence>
<keyword evidence="1" id="KW-0175">Coiled coil</keyword>
<feature type="compositionally biased region" description="Basic and acidic residues" evidence="2">
    <location>
        <begin position="54"/>
        <end position="73"/>
    </location>
</feature>
<feature type="coiled-coil region" evidence="1">
    <location>
        <begin position="154"/>
        <end position="188"/>
    </location>
</feature>
<dbReference type="RefSeq" id="XP_022243408.1">
    <property type="nucleotide sequence ID" value="XM_022387700.1"/>
</dbReference>
<dbReference type="GeneID" id="106460890"/>
<keyword evidence="3" id="KW-1185">Reference proteome</keyword>
<evidence type="ECO:0000256" key="1">
    <source>
        <dbReference type="SAM" id="Coils"/>
    </source>
</evidence>
<evidence type="ECO:0000313" key="4">
    <source>
        <dbReference type="RefSeq" id="XP_022243408.1"/>
    </source>
</evidence>
<protein>
    <submittedName>
        <fullName evidence="4">Mucin-12-like</fullName>
    </submittedName>
</protein>